<dbReference type="RefSeq" id="WP_141130978.1">
    <property type="nucleotide sequence ID" value="NZ_CAMKJC010000002.1"/>
</dbReference>
<organism evidence="2 3">
    <name type="scientific">Serratia fonticola</name>
    <dbReference type="NCBI Taxonomy" id="47917"/>
    <lineage>
        <taxon>Bacteria</taxon>
        <taxon>Pseudomonadati</taxon>
        <taxon>Pseudomonadota</taxon>
        <taxon>Gammaproteobacteria</taxon>
        <taxon>Enterobacterales</taxon>
        <taxon>Yersiniaceae</taxon>
        <taxon>Serratia</taxon>
    </lineage>
</organism>
<gene>
    <name evidence="2" type="ORF">NCTC13193_00427</name>
</gene>
<keyword evidence="1" id="KW-0732">Signal</keyword>
<feature type="chain" id="PRO_5018591910" evidence="1">
    <location>
        <begin position="18"/>
        <end position="424"/>
    </location>
</feature>
<evidence type="ECO:0000313" key="2">
    <source>
        <dbReference type="EMBL" id="VEI62540.1"/>
    </source>
</evidence>
<name>A0A3S4WCR7_SERFO</name>
<accession>A0A3S4WCR7</accession>
<proteinExistence type="predicted"/>
<protein>
    <submittedName>
        <fullName evidence="2">Uncharacterized protein</fullName>
    </submittedName>
</protein>
<dbReference type="Proteomes" id="UP000270487">
    <property type="component" value="Chromosome"/>
</dbReference>
<sequence length="424" mass="46723">MKRYALLLVLLSPYVQGQTLDANDPLRRVILDQMRANIGYPADIQFVVKQLSVSGSQAYFCATAKTNDGSGSAKINGKTVVYDRELQLSAEGFWTTVSNFDSYVDSPAQAQCYSTIQDEPVASGCQNVGLYDAERKPLLDAVRRSYQGAIAQPRFVVSHLCTTGKMAYFCGRLEGEEGQDRQGMNYYDAIMAKDAKAEWQALMVESKTVEKCNFSGPAAAITEQKLLAAVKQPLLSAAPQEIDDSLKVEMLTQFQLFQQAIKTSDMAYLKAHILFPLENVADTFLAGTPDEHQQSITPALFDHYAQQVRDGLKEIPLLGVNLTKKQVIDFRVNSLTPLEQARKYFPAEEDGQFYYHDGTKKVLIEGTCDSVGSGDFEDGTLAVFIGTGSNLLIPGLSEVCEGGMRVEFTLQQGTLMLTRIDFVG</sequence>
<dbReference type="EMBL" id="LR134492">
    <property type="protein sequence ID" value="VEI62540.1"/>
    <property type="molecule type" value="Genomic_DNA"/>
</dbReference>
<reference evidence="2 3" key="1">
    <citation type="submission" date="2018-12" db="EMBL/GenBank/DDBJ databases">
        <authorList>
            <consortium name="Pathogen Informatics"/>
        </authorList>
    </citation>
    <scope>NUCLEOTIDE SEQUENCE [LARGE SCALE GENOMIC DNA]</scope>
    <source>
        <strain evidence="2 3">NCTC13193</strain>
    </source>
</reference>
<feature type="signal peptide" evidence="1">
    <location>
        <begin position="1"/>
        <end position="17"/>
    </location>
</feature>
<evidence type="ECO:0000313" key="3">
    <source>
        <dbReference type="Proteomes" id="UP000270487"/>
    </source>
</evidence>
<dbReference type="AlphaFoldDB" id="A0A3S4WCR7"/>
<evidence type="ECO:0000256" key="1">
    <source>
        <dbReference type="SAM" id="SignalP"/>
    </source>
</evidence>